<organism evidence="1 2">
    <name type="scientific">Lederbergia wuyishanensis</name>
    <dbReference type="NCBI Taxonomy" id="1347903"/>
    <lineage>
        <taxon>Bacteria</taxon>
        <taxon>Bacillati</taxon>
        <taxon>Bacillota</taxon>
        <taxon>Bacilli</taxon>
        <taxon>Bacillales</taxon>
        <taxon>Bacillaceae</taxon>
        <taxon>Lederbergia</taxon>
    </lineage>
</organism>
<comment type="caution">
    <text evidence="1">The sequence shown here is derived from an EMBL/GenBank/DDBJ whole genome shotgun (WGS) entry which is preliminary data.</text>
</comment>
<evidence type="ECO:0000313" key="2">
    <source>
        <dbReference type="Proteomes" id="UP001232343"/>
    </source>
</evidence>
<accession>A0ABU0D281</accession>
<dbReference type="InterPro" id="IPR026838">
    <property type="entry name" value="YheC/D"/>
</dbReference>
<dbReference type="SUPFAM" id="SSF56059">
    <property type="entry name" value="Glutathione synthetase ATP-binding domain-like"/>
    <property type="match status" value="1"/>
</dbReference>
<name>A0ABU0D281_9BACI</name>
<evidence type="ECO:0000313" key="1">
    <source>
        <dbReference type="EMBL" id="MDQ0342506.1"/>
    </source>
</evidence>
<gene>
    <name evidence="1" type="ORF">J2S14_001318</name>
</gene>
<dbReference type="EMBL" id="JAUSUO010000002">
    <property type="protein sequence ID" value="MDQ0342506.1"/>
    <property type="molecule type" value="Genomic_DNA"/>
</dbReference>
<evidence type="ECO:0008006" key="3">
    <source>
        <dbReference type="Google" id="ProtNLM"/>
    </source>
</evidence>
<protein>
    <recommendedName>
        <fullName evidence="3">ATP-grasp domain-containing protein</fullName>
    </recommendedName>
</protein>
<keyword evidence="2" id="KW-1185">Reference proteome</keyword>
<reference evidence="1 2" key="1">
    <citation type="submission" date="2023-07" db="EMBL/GenBank/DDBJ databases">
        <title>Genomic Encyclopedia of Type Strains, Phase IV (KMG-IV): sequencing the most valuable type-strain genomes for metagenomic binning, comparative biology and taxonomic classification.</title>
        <authorList>
            <person name="Goeker M."/>
        </authorList>
    </citation>
    <scope>NUCLEOTIDE SEQUENCE [LARGE SCALE GENOMIC DNA]</scope>
    <source>
        <strain evidence="1 2">DSM 27848</strain>
    </source>
</reference>
<dbReference type="RefSeq" id="WP_244680932.1">
    <property type="nucleotide sequence ID" value="NZ_JALIRM010000002.1"/>
</dbReference>
<proteinExistence type="predicted"/>
<dbReference type="Proteomes" id="UP001232343">
    <property type="component" value="Unassembled WGS sequence"/>
</dbReference>
<sequence length="254" mass="29333">MYQYNLLYENHLTSNFVPETKIYSVENLIDFLERYECVYIKHERGGQGKGLFKAYKEDNENYRINGFTLNGKLLNMSIPSIEDFSFKKYSTGEGLNGDFVIQEGINSITLKGDPLVIRTHIQKLKETWIVSGMFANISTDETFESGIVNLNRGAHVLEVSELLSEQLGMNEREKEAFICTLKKVSVAAAELIYQEFPSLEYGIDFGIKSNEVPIIFEVNTFPGIRNFTLIRDKGMLKNIYRIRKLQKEEEKHKR</sequence>
<dbReference type="Pfam" id="PF14398">
    <property type="entry name" value="ATPgrasp_YheCD"/>
    <property type="match status" value="1"/>
</dbReference>